<dbReference type="PANTHER" id="PTHR43811">
    <property type="entry name" value="FKBP-TYPE PEPTIDYL-PROLYL CIS-TRANS ISOMERASE FKPA"/>
    <property type="match status" value="1"/>
</dbReference>
<dbReference type="GO" id="GO:0003755">
    <property type="term" value="F:peptidyl-prolyl cis-trans isomerase activity"/>
    <property type="evidence" value="ECO:0007669"/>
    <property type="project" value="UniProtKB-UniRule"/>
</dbReference>
<dbReference type="EMBL" id="LBOI01000020">
    <property type="protein sequence ID" value="KKP30923.1"/>
    <property type="molecule type" value="Genomic_DNA"/>
</dbReference>
<reference evidence="9 10" key="1">
    <citation type="journal article" date="2015" name="Nature">
        <title>rRNA introns, odd ribosomes, and small enigmatic genomes across a large radiation of phyla.</title>
        <authorList>
            <person name="Brown C.T."/>
            <person name="Hug L.A."/>
            <person name="Thomas B.C."/>
            <person name="Sharon I."/>
            <person name="Castelle C.J."/>
            <person name="Singh A."/>
            <person name="Wilkins M.J."/>
            <person name="Williams K.H."/>
            <person name="Banfield J.F."/>
        </authorList>
    </citation>
    <scope>NUCLEOTIDE SEQUENCE [LARGE SCALE GENOMIC DNA]</scope>
</reference>
<dbReference type="PATRIC" id="fig|1618586.3.peg.872"/>
<gene>
    <name evidence="9" type="ORF">UR21_C0020G0018</name>
</gene>
<keyword evidence="7" id="KW-0812">Transmembrane</keyword>
<feature type="transmembrane region" description="Helical" evidence="7">
    <location>
        <begin position="6"/>
        <end position="29"/>
    </location>
</feature>
<protein>
    <recommendedName>
        <fullName evidence="6">Peptidyl-prolyl cis-trans isomerase</fullName>
        <ecNumber evidence="6">5.2.1.8</ecNumber>
    </recommendedName>
</protein>
<dbReference type="Proteomes" id="UP000034803">
    <property type="component" value="Unassembled WGS sequence"/>
</dbReference>
<dbReference type="Pfam" id="PF00254">
    <property type="entry name" value="FKBP_C"/>
    <property type="match status" value="1"/>
</dbReference>
<accession>A0A0F9YHL9</accession>
<feature type="domain" description="PPIase FKBP-type" evidence="8">
    <location>
        <begin position="68"/>
        <end position="156"/>
    </location>
</feature>
<evidence type="ECO:0000313" key="9">
    <source>
        <dbReference type="EMBL" id="KKP30923.1"/>
    </source>
</evidence>
<dbReference type="Gene3D" id="3.10.50.40">
    <property type="match status" value="1"/>
</dbReference>
<evidence type="ECO:0000313" key="10">
    <source>
        <dbReference type="Proteomes" id="UP000034803"/>
    </source>
</evidence>
<comment type="catalytic activity">
    <reaction evidence="1 5 6">
        <text>[protein]-peptidylproline (omega=180) = [protein]-peptidylproline (omega=0)</text>
        <dbReference type="Rhea" id="RHEA:16237"/>
        <dbReference type="Rhea" id="RHEA-COMP:10747"/>
        <dbReference type="Rhea" id="RHEA-COMP:10748"/>
        <dbReference type="ChEBI" id="CHEBI:83833"/>
        <dbReference type="ChEBI" id="CHEBI:83834"/>
        <dbReference type="EC" id="5.2.1.8"/>
    </reaction>
</comment>
<dbReference type="InterPro" id="IPR001179">
    <property type="entry name" value="PPIase_FKBP_dom"/>
</dbReference>
<keyword evidence="3 5" id="KW-0697">Rotamase</keyword>
<proteinExistence type="inferred from homology"/>
<evidence type="ECO:0000256" key="3">
    <source>
        <dbReference type="ARBA" id="ARBA00023110"/>
    </source>
</evidence>
<dbReference type="InterPro" id="IPR046357">
    <property type="entry name" value="PPIase_dom_sf"/>
</dbReference>
<keyword evidence="7" id="KW-0472">Membrane</keyword>
<evidence type="ECO:0000256" key="5">
    <source>
        <dbReference type="PROSITE-ProRule" id="PRU00277"/>
    </source>
</evidence>
<dbReference type="PROSITE" id="PS50059">
    <property type="entry name" value="FKBP_PPIASE"/>
    <property type="match status" value="1"/>
</dbReference>
<name>A0A0F9YHL9_9BACT</name>
<sequence>MSKDKFNILNVLGYVIVIGVVTFGIVYILKNYKVPVAETPVVVQNDEVQNELKIEDLVVGTGVEAVSGKSVTVHYTGTLTDGTKFDSSKDRGEPFTFNLGAGEVIKGWDQGVVGMKVGGKRKLTIPSELGYGTQGAGGVIPPNATLIFEVELLGVK</sequence>
<evidence type="ECO:0000256" key="4">
    <source>
        <dbReference type="ARBA" id="ARBA00023235"/>
    </source>
</evidence>
<evidence type="ECO:0000256" key="2">
    <source>
        <dbReference type="ARBA" id="ARBA00006577"/>
    </source>
</evidence>
<evidence type="ECO:0000256" key="7">
    <source>
        <dbReference type="SAM" id="Phobius"/>
    </source>
</evidence>
<dbReference type="PANTHER" id="PTHR43811:SF19">
    <property type="entry name" value="39 KDA FK506-BINDING NUCLEAR PROTEIN"/>
    <property type="match status" value="1"/>
</dbReference>
<comment type="similarity">
    <text evidence="2 6">Belongs to the FKBP-type PPIase family.</text>
</comment>
<keyword evidence="4 5" id="KW-0413">Isomerase</keyword>
<dbReference type="EC" id="5.2.1.8" evidence="6"/>
<organism evidence="9 10">
    <name type="scientific">Candidatus Woesebacteria bacterium GW2011_GWC2_31_9</name>
    <dbReference type="NCBI Taxonomy" id="1618586"/>
    <lineage>
        <taxon>Bacteria</taxon>
        <taxon>Candidatus Woeseibacteriota</taxon>
    </lineage>
</organism>
<comment type="caution">
    <text evidence="9">The sequence shown here is derived from an EMBL/GenBank/DDBJ whole genome shotgun (WGS) entry which is preliminary data.</text>
</comment>
<evidence type="ECO:0000256" key="1">
    <source>
        <dbReference type="ARBA" id="ARBA00000971"/>
    </source>
</evidence>
<keyword evidence="7" id="KW-1133">Transmembrane helix</keyword>
<evidence type="ECO:0000259" key="8">
    <source>
        <dbReference type="PROSITE" id="PS50059"/>
    </source>
</evidence>
<dbReference type="SUPFAM" id="SSF54534">
    <property type="entry name" value="FKBP-like"/>
    <property type="match status" value="1"/>
</dbReference>
<dbReference type="AlphaFoldDB" id="A0A0F9YHL9"/>
<evidence type="ECO:0000256" key="6">
    <source>
        <dbReference type="RuleBase" id="RU003915"/>
    </source>
</evidence>
<dbReference type="FunFam" id="3.10.50.40:FF:000006">
    <property type="entry name" value="Peptidyl-prolyl cis-trans isomerase"/>
    <property type="match status" value="1"/>
</dbReference>